<evidence type="ECO:0000313" key="18">
    <source>
        <dbReference type="EMBL" id="MFD2265568.1"/>
    </source>
</evidence>
<evidence type="ECO:0000259" key="17">
    <source>
        <dbReference type="Pfam" id="PF22461"/>
    </source>
</evidence>
<evidence type="ECO:0000313" key="19">
    <source>
        <dbReference type="Proteomes" id="UP001597295"/>
    </source>
</evidence>
<keyword evidence="7 15" id="KW-0732">Signal</keyword>
<keyword evidence="11" id="KW-0472">Membrane</keyword>
<organism evidence="18 19">
    <name type="scientific">Lacibacterium aquatile</name>
    <dbReference type="NCBI Taxonomy" id="1168082"/>
    <lineage>
        <taxon>Bacteria</taxon>
        <taxon>Pseudomonadati</taxon>
        <taxon>Pseudomonadota</taxon>
        <taxon>Alphaproteobacteria</taxon>
        <taxon>Rhodospirillales</taxon>
        <taxon>Rhodospirillaceae</taxon>
    </lineage>
</organism>
<dbReference type="EMBL" id="JBHUIP010000016">
    <property type="protein sequence ID" value="MFD2265568.1"/>
    <property type="molecule type" value="Genomic_DNA"/>
</dbReference>
<keyword evidence="4" id="KW-1134">Transmembrane beta strand</keyword>
<evidence type="ECO:0000256" key="11">
    <source>
        <dbReference type="ARBA" id="ARBA00023136"/>
    </source>
</evidence>
<dbReference type="Proteomes" id="UP001597295">
    <property type="component" value="Unassembled WGS sequence"/>
</dbReference>
<dbReference type="PANTHER" id="PTHR33619:SF3">
    <property type="entry name" value="POLYSACCHARIDE EXPORT PROTEIN GFCE-RELATED"/>
    <property type="match status" value="1"/>
</dbReference>
<proteinExistence type="inferred from homology"/>
<evidence type="ECO:0000256" key="1">
    <source>
        <dbReference type="ARBA" id="ARBA00004571"/>
    </source>
</evidence>
<evidence type="ECO:0000256" key="14">
    <source>
        <dbReference type="ARBA" id="ARBA00023288"/>
    </source>
</evidence>
<evidence type="ECO:0000256" key="3">
    <source>
        <dbReference type="ARBA" id="ARBA00022448"/>
    </source>
</evidence>
<feature type="signal peptide" evidence="15">
    <location>
        <begin position="1"/>
        <end position="20"/>
    </location>
</feature>
<evidence type="ECO:0000256" key="8">
    <source>
        <dbReference type="ARBA" id="ARBA00023047"/>
    </source>
</evidence>
<comment type="similarity">
    <text evidence="2">Belongs to the BexD/CtrA/VexA family.</text>
</comment>
<evidence type="ECO:0000256" key="12">
    <source>
        <dbReference type="ARBA" id="ARBA00023139"/>
    </source>
</evidence>
<evidence type="ECO:0000256" key="4">
    <source>
        <dbReference type="ARBA" id="ARBA00022452"/>
    </source>
</evidence>
<protein>
    <submittedName>
        <fullName evidence="18">Polysaccharide biosynthesis/export family protein</fullName>
    </submittedName>
</protein>
<comment type="caution">
    <text evidence="18">The sequence shown here is derived from an EMBL/GenBank/DDBJ whole genome shotgun (WGS) entry which is preliminary data.</text>
</comment>
<evidence type="ECO:0000256" key="2">
    <source>
        <dbReference type="ARBA" id="ARBA00009450"/>
    </source>
</evidence>
<keyword evidence="9" id="KW-0406">Ion transport</keyword>
<accession>A0ABW5DWS4</accession>
<dbReference type="Gene3D" id="3.10.560.10">
    <property type="entry name" value="Outer membrane lipoprotein wza domain like"/>
    <property type="match status" value="1"/>
</dbReference>
<dbReference type="PANTHER" id="PTHR33619">
    <property type="entry name" value="POLYSACCHARIDE EXPORT PROTEIN GFCE-RELATED"/>
    <property type="match status" value="1"/>
</dbReference>
<dbReference type="InterPro" id="IPR049712">
    <property type="entry name" value="Poly_export"/>
</dbReference>
<feature type="chain" id="PRO_5046754967" evidence="15">
    <location>
        <begin position="21"/>
        <end position="187"/>
    </location>
</feature>
<keyword evidence="5" id="KW-0762">Sugar transport</keyword>
<dbReference type="Pfam" id="PF22461">
    <property type="entry name" value="SLBB_2"/>
    <property type="match status" value="1"/>
</dbReference>
<evidence type="ECO:0000256" key="15">
    <source>
        <dbReference type="SAM" id="SignalP"/>
    </source>
</evidence>
<reference evidence="19" key="1">
    <citation type="journal article" date="2019" name="Int. J. Syst. Evol. Microbiol.">
        <title>The Global Catalogue of Microorganisms (GCM) 10K type strain sequencing project: providing services to taxonomists for standard genome sequencing and annotation.</title>
        <authorList>
            <consortium name="The Broad Institute Genomics Platform"/>
            <consortium name="The Broad Institute Genome Sequencing Center for Infectious Disease"/>
            <person name="Wu L."/>
            <person name="Ma J."/>
        </authorList>
    </citation>
    <scope>NUCLEOTIDE SEQUENCE [LARGE SCALE GENOMIC DNA]</scope>
    <source>
        <strain evidence="19">CGMCC 1.19062</strain>
    </source>
</reference>
<evidence type="ECO:0000256" key="5">
    <source>
        <dbReference type="ARBA" id="ARBA00022597"/>
    </source>
</evidence>
<keyword evidence="8" id="KW-0625">Polysaccharide transport</keyword>
<gene>
    <name evidence="18" type="ORF">ACFSM5_21880</name>
</gene>
<sequence length="187" mass="20084">MKRWLALICLLLAPTSGALAQAKEYTLNPGDTLQIMVWKEDQLDRETLIAPDGTISFPLAGRFSVKGMTVDQVRDQIASRIKPLIPDADVTVSVKQALGNRVFVTGQVNKPGEYAMNGRLSVMQALSLAGGLTPYAGEKSIRILRSADGQQKTFSFNYAAVESGESLDTNVILEAGDVIVVPSGGLF</sequence>
<dbReference type="Pfam" id="PF02563">
    <property type="entry name" value="Poly_export"/>
    <property type="match status" value="1"/>
</dbReference>
<evidence type="ECO:0000259" key="16">
    <source>
        <dbReference type="Pfam" id="PF02563"/>
    </source>
</evidence>
<dbReference type="InterPro" id="IPR054765">
    <property type="entry name" value="SLBB_dom"/>
</dbReference>
<keyword evidence="14" id="KW-0449">Lipoprotein</keyword>
<evidence type="ECO:0000256" key="7">
    <source>
        <dbReference type="ARBA" id="ARBA00022729"/>
    </source>
</evidence>
<evidence type="ECO:0000256" key="6">
    <source>
        <dbReference type="ARBA" id="ARBA00022692"/>
    </source>
</evidence>
<feature type="domain" description="Polysaccharide export protein N-terminal" evidence="16">
    <location>
        <begin position="21"/>
        <end position="95"/>
    </location>
</feature>
<dbReference type="RefSeq" id="WP_379879041.1">
    <property type="nucleotide sequence ID" value="NZ_JBHUIP010000016.1"/>
</dbReference>
<keyword evidence="12" id="KW-0564">Palmitate</keyword>
<evidence type="ECO:0000256" key="10">
    <source>
        <dbReference type="ARBA" id="ARBA00023114"/>
    </source>
</evidence>
<evidence type="ECO:0000256" key="13">
    <source>
        <dbReference type="ARBA" id="ARBA00023237"/>
    </source>
</evidence>
<feature type="domain" description="SLBB" evidence="17">
    <location>
        <begin position="101"/>
        <end position="181"/>
    </location>
</feature>
<comment type="subcellular location">
    <subcellularLocation>
        <location evidence="1">Cell outer membrane</location>
        <topology evidence="1">Multi-pass membrane protein</topology>
    </subcellularLocation>
</comment>
<keyword evidence="3" id="KW-0813">Transport</keyword>
<name>A0ABW5DWS4_9PROT</name>
<keyword evidence="19" id="KW-1185">Reference proteome</keyword>
<evidence type="ECO:0000256" key="9">
    <source>
        <dbReference type="ARBA" id="ARBA00023065"/>
    </source>
</evidence>
<keyword evidence="13" id="KW-0998">Cell outer membrane</keyword>
<dbReference type="InterPro" id="IPR003715">
    <property type="entry name" value="Poly_export_N"/>
</dbReference>
<keyword evidence="10" id="KW-0626">Porin</keyword>
<keyword evidence="6" id="KW-0812">Transmembrane</keyword>